<dbReference type="STRING" id="1095630.A0A2J6TPE0"/>
<dbReference type="PANTHER" id="PTHR43730">
    <property type="entry name" value="BETA-MANNOSIDASE"/>
    <property type="match status" value="1"/>
</dbReference>
<dbReference type="EC" id="3.2.1.25" evidence="3"/>
<evidence type="ECO:0000256" key="10">
    <source>
        <dbReference type="ARBA" id="ARBA00041614"/>
    </source>
</evidence>
<proteinExistence type="inferred from homology"/>
<keyword evidence="15" id="KW-1185">Reference proteome</keyword>
<dbReference type="InterPro" id="IPR050887">
    <property type="entry name" value="Beta-mannosidase_GH2"/>
</dbReference>
<evidence type="ECO:0000259" key="13">
    <source>
        <dbReference type="Pfam" id="PF22666"/>
    </source>
</evidence>
<dbReference type="Pfam" id="PF22666">
    <property type="entry name" value="Glyco_hydro_2_N2"/>
    <property type="match status" value="1"/>
</dbReference>
<evidence type="ECO:0000259" key="11">
    <source>
        <dbReference type="Pfam" id="PF00703"/>
    </source>
</evidence>
<evidence type="ECO:0000256" key="1">
    <source>
        <dbReference type="ARBA" id="ARBA00000829"/>
    </source>
</evidence>
<sequence>MQNNLIPDPFIGMNELKTEWVGEKSWTYKTTFDAPSVPSGAKSVLVFDGLDTFATVKVNGKVLLQSENMFLIYRVEVTESVISGQNSLEIDFDSALIRGRELEKAHPEYRFITHNEETGRLGVRKAQYHWGWDWGPVLMTAGPWRPVHLEIYDSRVADLWSQIEVSKDLRAASGKLYARIDGPSNKVAFTVKLQEKIISQHETAVGADGLAEVSVSIENPALWYPHGYGAQTVYEITVDVFTHEFLVDTMSKRTGFRRGEFIQEDDEIGQSFYFRINGIDIFCAGSCWIPADNFIPRLDAGKYKKWLQTMIDGNQVMTRVWGGGIYEEDVFYDLCDELGILVWQDFMFGCGSYPTWPELLDSIRDEAVCNVRRLRHHPSIVIYAGNNEDYQIQESYKLDYDFADKDPESWLKSTYPARYISEHLLPKVIKNESPNIPYWPSSPFSGGKDTSDKTIGDLHQWNVWHGTQEKYQIFDDLGGRFNSEFGTEAFPHMQTIQHFVKDPSELYPQSRTLDFHNKADGHERRIATYLVENFRTTTDLAAYIHLTQLAQCEALMFAYRGWRRQWGQARKCGGALVWQLNDCWPVTSWAIIDFFLRKKPAYYAMSRVLRPIAVGVRRKHHDWSVCHARPAKTLPWELWVVSSKTTEVVAEVELRFISISTGEDIKEKITKEITVAANGSTDIANGMIDNLTEEPHVLAARIRIDGVCVSRDMDWPQPLKYLSFEDRGVSVTQHGDELRVSAKRPTKGLTSEEREGVLISDSAIDIAPGDEQVVTCRGLEAGEKPLSWTYLGQHD</sequence>
<protein>
    <recommendedName>
        <fullName evidence="9">Beta-mannosidase B</fullName>
        <ecNumber evidence="3">3.2.1.25</ecNumber>
    </recommendedName>
    <alternativeName>
        <fullName evidence="10">Mannanase B</fullName>
    </alternativeName>
</protein>
<dbReference type="SUPFAM" id="SSF49785">
    <property type="entry name" value="Galactose-binding domain-like"/>
    <property type="match status" value="1"/>
</dbReference>
<dbReference type="OrthoDB" id="2866996at2759"/>
<dbReference type="EMBL" id="KZ613747">
    <property type="protein sequence ID" value="PMD64887.1"/>
    <property type="molecule type" value="Genomic_DNA"/>
</dbReference>
<dbReference type="InterPro" id="IPR036156">
    <property type="entry name" value="Beta-gal/glucu_dom_sf"/>
</dbReference>
<gene>
    <name evidence="14" type="ORF">K444DRAFT_554280</name>
</gene>
<dbReference type="AlphaFoldDB" id="A0A2J6TPE0"/>
<dbReference type="InterPro" id="IPR017853">
    <property type="entry name" value="GH"/>
</dbReference>
<dbReference type="GO" id="GO:0004567">
    <property type="term" value="F:beta-mannosidase activity"/>
    <property type="evidence" value="ECO:0007669"/>
    <property type="project" value="UniProtKB-EC"/>
</dbReference>
<dbReference type="InterPro" id="IPR041447">
    <property type="entry name" value="Mannosidase_ig"/>
</dbReference>
<evidence type="ECO:0000256" key="6">
    <source>
        <dbReference type="ARBA" id="ARBA00023295"/>
    </source>
</evidence>
<dbReference type="PANTHER" id="PTHR43730:SF1">
    <property type="entry name" value="BETA-MANNOSIDASE"/>
    <property type="match status" value="1"/>
</dbReference>
<evidence type="ECO:0000313" key="14">
    <source>
        <dbReference type="EMBL" id="PMD64887.1"/>
    </source>
</evidence>
<evidence type="ECO:0000256" key="7">
    <source>
        <dbReference type="ARBA" id="ARBA00023326"/>
    </source>
</evidence>
<keyword evidence="7" id="KW-0624">Polysaccharide degradation</keyword>
<evidence type="ECO:0000256" key="4">
    <source>
        <dbReference type="ARBA" id="ARBA00022801"/>
    </source>
</evidence>
<organism evidence="14 15">
    <name type="scientific">Hyaloscypha bicolor E</name>
    <dbReference type="NCBI Taxonomy" id="1095630"/>
    <lineage>
        <taxon>Eukaryota</taxon>
        <taxon>Fungi</taxon>
        <taxon>Dikarya</taxon>
        <taxon>Ascomycota</taxon>
        <taxon>Pezizomycotina</taxon>
        <taxon>Leotiomycetes</taxon>
        <taxon>Helotiales</taxon>
        <taxon>Hyaloscyphaceae</taxon>
        <taxon>Hyaloscypha</taxon>
        <taxon>Hyaloscypha bicolor</taxon>
    </lineage>
</organism>
<dbReference type="Gene3D" id="3.20.20.80">
    <property type="entry name" value="Glycosidases"/>
    <property type="match status" value="1"/>
</dbReference>
<dbReference type="Gene3D" id="2.60.120.260">
    <property type="entry name" value="Galactose-binding domain-like"/>
    <property type="match status" value="1"/>
</dbReference>
<dbReference type="InterPro" id="IPR054593">
    <property type="entry name" value="Beta-mannosidase-like_N2"/>
</dbReference>
<dbReference type="SUPFAM" id="SSF51445">
    <property type="entry name" value="(Trans)glycosidases"/>
    <property type="match status" value="1"/>
</dbReference>
<dbReference type="Proteomes" id="UP000235371">
    <property type="component" value="Unassembled WGS sequence"/>
</dbReference>
<evidence type="ECO:0000256" key="3">
    <source>
        <dbReference type="ARBA" id="ARBA00012754"/>
    </source>
</evidence>
<feature type="domain" description="Glycoside hydrolase family 2 immunoglobulin-like beta-sandwich" evidence="11">
    <location>
        <begin position="155"/>
        <end position="257"/>
    </location>
</feature>
<accession>A0A2J6TPE0</accession>
<dbReference type="GO" id="GO:0006516">
    <property type="term" value="P:glycoprotein catabolic process"/>
    <property type="evidence" value="ECO:0007669"/>
    <property type="project" value="TreeGrafter"/>
</dbReference>
<dbReference type="RefSeq" id="XP_024741791.1">
    <property type="nucleotide sequence ID" value="XM_024876643.1"/>
</dbReference>
<evidence type="ECO:0000256" key="8">
    <source>
        <dbReference type="ARBA" id="ARBA00038429"/>
    </source>
</evidence>
<evidence type="ECO:0000259" key="12">
    <source>
        <dbReference type="Pfam" id="PF17786"/>
    </source>
</evidence>
<dbReference type="GO" id="GO:0000272">
    <property type="term" value="P:polysaccharide catabolic process"/>
    <property type="evidence" value="ECO:0007669"/>
    <property type="project" value="UniProtKB-KW"/>
</dbReference>
<evidence type="ECO:0000256" key="2">
    <source>
        <dbReference type="ARBA" id="ARBA00004740"/>
    </source>
</evidence>
<comment type="similarity">
    <text evidence="8">Belongs to the glycosyl hydrolase 2 family. Beta-mannosidase B subfamily.</text>
</comment>
<dbReference type="InterPro" id="IPR008979">
    <property type="entry name" value="Galactose-bd-like_sf"/>
</dbReference>
<feature type="domain" description="Mannosidase Ig/CBM-like" evidence="12">
    <location>
        <begin position="637"/>
        <end position="721"/>
    </location>
</feature>
<keyword evidence="5" id="KW-0119">Carbohydrate metabolism</keyword>
<dbReference type="SUPFAM" id="SSF49303">
    <property type="entry name" value="beta-Galactosidase/glucuronidase domain"/>
    <property type="match status" value="1"/>
</dbReference>
<reference evidence="14 15" key="1">
    <citation type="submission" date="2016-04" db="EMBL/GenBank/DDBJ databases">
        <title>A degradative enzymes factory behind the ericoid mycorrhizal symbiosis.</title>
        <authorList>
            <consortium name="DOE Joint Genome Institute"/>
            <person name="Martino E."/>
            <person name="Morin E."/>
            <person name="Grelet G."/>
            <person name="Kuo A."/>
            <person name="Kohler A."/>
            <person name="Daghino S."/>
            <person name="Barry K."/>
            <person name="Choi C."/>
            <person name="Cichocki N."/>
            <person name="Clum A."/>
            <person name="Copeland A."/>
            <person name="Hainaut M."/>
            <person name="Haridas S."/>
            <person name="Labutti K."/>
            <person name="Lindquist E."/>
            <person name="Lipzen A."/>
            <person name="Khouja H.-R."/>
            <person name="Murat C."/>
            <person name="Ohm R."/>
            <person name="Olson A."/>
            <person name="Spatafora J."/>
            <person name="Veneault-Fourrey C."/>
            <person name="Henrissat B."/>
            <person name="Grigoriev I."/>
            <person name="Martin F."/>
            <person name="Perotto S."/>
        </authorList>
    </citation>
    <scope>NUCLEOTIDE SEQUENCE [LARGE SCALE GENOMIC DNA]</scope>
    <source>
        <strain evidence="14 15">E</strain>
    </source>
</reference>
<keyword evidence="6" id="KW-0326">Glycosidase</keyword>
<dbReference type="GeneID" id="36584722"/>
<dbReference type="Pfam" id="PF00703">
    <property type="entry name" value="Glyco_hydro_2"/>
    <property type="match status" value="1"/>
</dbReference>
<evidence type="ECO:0000313" key="15">
    <source>
        <dbReference type="Proteomes" id="UP000235371"/>
    </source>
</evidence>
<dbReference type="InParanoid" id="A0A2J6TPE0"/>
<dbReference type="Gene3D" id="2.60.40.10">
    <property type="entry name" value="Immunoglobulins"/>
    <property type="match status" value="1"/>
</dbReference>
<comment type="catalytic activity">
    <reaction evidence="1">
        <text>Hydrolysis of terminal, non-reducing beta-D-mannose residues in beta-D-mannosides.</text>
        <dbReference type="EC" id="3.2.1.25"/>
    </reaction>
</comment>
<evidence type="ECO:0000256" key="9">
    <source>
        <dbReference type="ARBA" id="ARBA00041069"/>
    </source>
</evidence>
<name>A0A2J6TPE0_9HELO</name>
<evidence type="ECO:0000256" key="5">
    <source>
        <dbReference type="ARBA" id="ARBA00023277"/>
    </source>
</evidence>
<dbReference type="FunFam" id="3.20.20.80:FF:000050">
    <property type="entry name" value="Beta-mannosidase B"/>
    <property type="match status" value="1"/>
</dbReference>
<dbReference type="InterPro" id="IPR013783">
    <property type="entry name" value="Ig-like_fold"/>
</dbReference>
<feature type="domain" description="Beta-mannosidase-like galactose-binding" evidence="13">
    <location>
        <begin position="1"/>
        <end position="145"/>
    </location>
</feature>
<keyword evidence="4 14" id="KW-0378">Hydrolase</keyword>
<comment type="pathway">
    <text evidence="2">Glycan metabolism; N-glycan degradation.</text>
</comment>
<dbReference type="Pfam" id="PF17786">
    <property type="entry name" value="Mannosidase_ig"/>
    <property type="match status" value="1"/>
</dbReference>
<dbReference type="InterPro" id="IPR006102">
    <property type="entry name" value="Ig-like_GH2"/>
</dbReference>